<dbReference type="Proteomes" id="UP000247569">
    <property type="component" value="Unassembled WGS sequence"/>
</dbReference>
<comment type="caution">
    <text evidence="2">The sequence shown here is derived from an EMBL/GenBank/DDBJ whole genome shotgun (WGS) entry which is preliminary data.</text>
</comment>
<dbReference type="AlphaFoldDB" id="A0A318JSC9"/>
<keyword evidence="3" id="KW-1185">Reference proteome</keyword>
<evidence type="ECO:0000259" key="1">
    <source>
        <dbReference type="Pfam" id="PF07993"/>
    </source>
</evidence>
<sequence length="345" mass="37001">MSGQRRTVLLTGASGVVGRAIASELRDHRVIGLAHSDPTAGSAEEVVLGDISRPRFGLDAESWSALAKTVDVIVHSAALTEWGQPDERYRRINIDGTAHVAELAQAVDAPVHYVGTCFVRAIELGRVSELSDGNVVRPYIASKLRAEQVLADSGVRYSVYRPTNLVGDSRTGASFRPQIVQMMSQWICRGKAPFFPLHAGNPIDLLALDTTAMAIARAVEADDLGRIYWLTSGQDALKVDDALNVVLAHASSRGKPISAPPVLDPGAIDAAAWSRVSATSKAFIKVLIDVSEVTRACGGVLPSSLPELTSRYGLPAVSVAEAYRKSLEFWAGERASSRRTTEEFV</sequence>
<evidence type="ECO:0000313" key="3">
    <source>
        <dbReference type="Proteomes" id="UP000247569"/>
    </source>
</evidence>
<feature type="domain" description="Thioester reductase (TE)" evidence="1">
    <location>
        <begin position="45"/>
        <end position="215"/>
    </location>
</feature>
<dbReference type="Gene3D" id="3.40.50.720">
    <property type="entry name" value="NAD(P)-binding Rossmann-like Domain"/>
    <property type="match status" value="1"/>
</dbReference>
<dbReference type="Pfam" id="PF07993">
    <property type="entry name" value="NAD_binding_4"/>
    <property type="match status" value="1"/>
</dbReference>
<dbReference type="PANTHER" id="PTHR48079:SF6">
    <property type="entry name" value="NAD(P)-BINDING DOMAIN-CONTAINING PROTEIN-RELATED"/>
    <property type="match status" value="1"/>
</dbReference>
<dbReference type="GO" id="GO:0004029">
    <property type="term" value="F:aldehyde dehydrogenase (NAD+) activity"/>
    <property type="evidence" value="ECO:0007669"/>
    <property type="project" value="TreeGrafter"/>
</dbReference>
<accession>A0A318JSC9</accession>
<dbReference type="GO" id="GO:0005737">
    <property type="term" value="C:cytoplasm"/>
    <property type="evidence" value="ECO:0007669"/>
    <property type="project" value="TreeGrafter"/>
</dbReference>
<evidence type="ECO:0000313" key="2">
    <source>
        <dbReference type="EMBL" id="PXX54890.1"/>
    </source>
</evidence>
<organism evidence="2 3">
    <name type="scientific">Nocardia tenerifensis</name>
    <dbReference type="NCBI Taxonomy" id="228006"/>
    <lineage>
        <taxon>Bacteria</taxon>
        <taxon>Bacillati</taxon>
        <taxon>Actinomycetota</taxon>
        <taxon>Actinomycetes</taxon>
        <taxon>Mycobacteriales</taxon>
        <taxon>Nocardiaceae</taxon>
        <taxon>Nocardia</taxon>
    </lineage>
</organism>
<protein>
    <submittedName>
        <fullName evidence="2">Male sterility protein</fullName>
    </submittedName>
</protein>
<dbReference type="InterPro" id="IPR051783">
    <property type="entry name" value="NAD(P)-dependent_oxidoreduct"/>
</dbReference>
<proteinExistence type="predicted"/>
<reference evidence="2 3" key="1">
    <citation type="submission" date="2018-05" db="EMBL/GenBank/DDBJ databases">
        <title>Genomic Encyclopedia of Type Strains, Phase IV (KMG-IV): sequencing the most valuable type-strain genomes for metagenomic binning, comparative biology and taxonomic classification.</title>
        <authorList>
            <person name="Goeker M."/>
        </authorList>
    </citation>
    <scope>NUCLEOTIDE SEQUENCE [LARGE SCALE GENOMIC DNA]</scope>
    <source>
        <strain evidence="2 3">DSM 44704</strain>
    </source>
</reference>
<dbReference type="PANTHER" id="PTHR48079">
    <property type="entry name" value="PROTEIN YEEZ"/>
    <property type="match status" value="1"/>
</dbReference>
<dbReference type="InterPro" id="IPR013120">
    <property type="entry name" value="FAR_NAD-bd"/>
</dbReference>
<gene>
    <name evidence="2" type="ORF">DFR70_12231</name>
</gene>
<dbReference type="SUPFAM" id="SSF51735">
    <property type="entry name" value="NAD(P)-binding Rossmann-fold domains"/>
    <property type="match status" value="1"/>
</dbReference>
<dbReference type="InterPro" id="IPR036291">
    <property type="entry name" value="NAD(P)-bd_dom_sf"/>
</dbReference>
<name>A0A318JSC9_9NOCA</name>
<dbReference type="EMBL" id="QJKF01000022">
    <property type="protein sequence ID" value="PXX54890.1"/>
    <property type="molecule type" value="Genomic_DNA"/>
</dbReference>